<proteinExistence type="inferred from homology"/>
<keyword evidence="2" id="KW-0378">Hydrolase</keyword>
<reference evidence="6" key="2">
    <citation type="submission" date="2008-08" db="EMBL/GenBank/DDBJ databases">
        <authorList>
            <consortium name="Diatom Consortium"/>
            <person name="Grigoriev I."/>
            <person name="Grimwood J."/>
            <person name="Kuo A."/>
            <person name="Otillar R.P."/>
            <person name="Salamov A."/>
            <person name="Detter J.C."/>
            <person name="Lindquist E."/>
            <person name="Shapiro H."/>
            <person name="Lucas S."/>
            <person name="Glavina del Rio T."/>
            <person name="Pitluck S."/>
            <person name="Rokhsar D."/>
            <person name="Bowler C."/>
        </authorList>
    </citation>
    <scope>GENOME REANNOTATION</scope>
    <source>
        <strain evidence="6">CCAP 1055/1</strain>
    </source>
</reference>
<dbReference type="GO" id="GO:0016787">
    <property type="term" value="F:hydrolase activity"/>
    <property type="evidence" value="ECO:0007669"/>
    <property type="project" value="UniProtKB-KW"/>
</dbReference>
<dbReference type="InterPro" id="IPR000073">
    <property type="entry name" value="AB_hydrolase_1"/>
</dbReference>
<dbReference type="RefSeq" id="XP_002180201.1">
    <property type="nucleotide sequence ID" value="XM_002180165.1"/>
</dbReference>
<organism evidence="5 6">
    <name type="scientific">Phaeodactylum tricornutum (strain CCAP 1055/1)</name>
    <dbReference type="NCBI Taxonomy" id="556484"/>
    <lineage>
        <taxon>Eukaryota</taxon>
        <taxon>Sar</taxon>
        <taxon>Stramenopiles</taxon>
        <taxon>Ochrophyta</taxon>
        <taxon>Bacillariophyta</taxon>
        <taxon>Bacillariophyceae</taxon>
        <taxon>Bacillariophycidae</taxon>
        <taxon>Naviculales</taxon>
        <taxon>Phaeodactylaceae</taxon>
        <taxon>Phaeodactylum</taxon>
    </lineage>
</organism>
<dbReference type="GO" id="GO:0016020">
    <property type="term" value="C:membrane"/>
    <property type="evidence" value="ECO:0007669"/>
    <property type="project" value="TreeGrafter"/>
</dbReference>
<keyword evidence="3" id="KW-1133">Transmembrane helix</keyword>
<dbReference type="PANTHER" id="PTHR43798">
    <property type="entry name" value="MONOACYLGLYCEROL LIPASE"/>
    <property type="match status" value="1"/>
</dbReference>
<keyword evidence="6" id="KW-1185">Reference proteome</keyword>
<evidence type="ECO:0000256" key="2">
    <source>
        <dbReference type="ARBA" id="ARBA00022801"/>
    </source>
</evidence>
<dbReference type="Proteomes" id="UP000000759">
    <property type="component" value="Chromosome 8"/>
</dbReference>
<dbReference type="InParanoid" id="B7FYM6"/>
<dbReference type="eggNOG" id="KOG1454">
    <property type="taxonomic scope" value="Eukaryota"/>
</dbReference>
<dbReference type="Gene3D" id="3.40.50.1820">
    <property type="entry name" value="alpha/beta hydrolase"/>
    <property type="match status" value="1"/>
</dbReference>
<dbReference type="SUPFAM" id="SSF53474">
    <property type="entry name" value="alpha/beta-Hydrolases"/>
    <property type="match status" value="1"/>
</dbReference>
<feature type="transmembrane region" description="Helical" evidence="3">
    <location>
        <begin position="12"/>
        <end position="38"/>
    </location>
</feature>
<dbReference type="EMBL" id="CM000611">
    <property type="protein sequence ID" value="EEC48392.1"/>
    <property type="molecule type" value="Genomic_DNA"/>
</dbReference>
<keyword evidence="3" id="KW-0472">Membrane</keyword>
<dbReference type="PANTHER" id="PTHR43798:SF14">
    <property type="entry name" value="SERINE HYDROLASE-LIKE PROTEIN DDB_G0286239"/>
    <property type="match status" value="1"/>
</dbReference>
<accession>B7FYM6</accession>
<keyword evidence="3" id="KW-0812">Transmembrane</keyword>
<protein>
    <recommendedName>
        <fullName evidence="4">AB hydrolase-1 domain-containing protein</fullName>
    </recommendedName>
</protein>
<evidence type="ECO:0000313" key="5">
    <source>
        <dbReference type="EMBL" id="EEC48392.1"/>
    </source>
</evidence>
<evidence type="ECO:0000259" key="4">
    <source>
        <dbReference type="Pfam" id="PF00561"/>
    </source>
</evidence>
<dbReference type="InterPro" id="IPR029058">
    <property type="entry name" value="AB_hydrolase_fold"/>
</dbReference>
<comment type="similarity">
    <text evidence="1">Belongs to the AB hydrolase superfamily.</text>
</comment>
<evidence type="ECO:0000256" key="1">
    <source>
        <dbReference type="ARBA" id="ARBA00008645"/>
    </source>
</evidence>
<sequence length="359" mass="39978">MRNRRASFQPPCYIFVFCFNLYTSVSVSICCISAMSALASTAVALSSRAFAPTAIEITLACADGMTLAAQSWKPSSEHTTKRRILCLHGWMDNSASFHYLAPRIMEHFPMDTELVALDFPGHGLSSHKSIDGPPLMLSESAFYVAEAVRRLKWDSESTPFTLIGHSMGAAVGCLYSAVYPEQVKNLVLLEGAGPLARKTEDIAKHIRMHVQRRQTALIQNKSPRIYPSLELAVATRRQTAKNFPGDQSLSKEAATLMVKRGSVSVGEGVRFCHDARLQWPSLQYFTTEQTEALYKDIQCPTALILAKSGWPFDEDRQNRTLELLRPVHYTTLAGSHHFHADPDTAESVAQEVLRFLEQE</sequence>
<reference evidence="5 6" key="1">
    <citation type="journal article" date="2008" name="Nature">
        <title>The Phaeodactylum genome reveals the evolutionary history of diatom genomes.</title>
        <authorList>
            <person name="Bowler C."/>
            <person name="Allen A.E."/>
            <person name="Badger J.H."/>
            <person name="Grimwood J."/>
            <person name="Jabbari K."/>
            <person name="Kuo A."/>
            <person name="Maheswari U."/>
            <person name="Martens C."/>
            <person name="Maumus F."/>
            <person name="Otillar R.P."/>
            <person name="Rayko E."/>
            <person name="Salamov A."/>
            <person name="Vandepoele K."/>
            <person name="Beszteri B."/>
            <person name="Gruber A."/>
            <person name="Heijde M."/>
            <person name="Katinka M."/>
            <person name="Mock T."/>
            <person name="Valentin K."/>
            <person name="Verret F."/>
            <person name="Berges J.A."/>
            <person name="Brownlee C."/>
            <person name="Cadoret J.P."/>
            <person name="Chiovitti A."/>
            <person name="Choi C.J."/>
            <person name="Coesel S."/>
            <person name="De Martino A."/>
            <person name="Detter J.C."/>
            <person name="Durkin C."/>
            <person name="Falciatore A."/>
            <person name="Fournet J."/>
            <person name="Haruta M."/>
            <person name="Huysman M.J."/>
            <person name="Jenkins B.D."/>
            <person name="Jiroutova K."/>
            <person name="Jorgensen R.E."/>
            <person name="Joubert Y."/>
            <person name="Kaplan A."/>
            <person name="Kroger N."/>
            <person name="Kroth P.G."/>
            <person name="La Roche J."/>
            <person name="Lindquist E."/>
            <person name="Lommer M."/>
            <person name="Martin-Jezequel V."/>
            <person name="Lopez P.J."/>
            <person name="Lucas S."/>
            <person name="Mangogna M."/>
            <person name="McGinnis K."/>
            <person name="Medlin L.K."/>
            <person name="Montsant A."/>
            <person name="Oudot-Le Secq M.P."/>
            <person name="Napoli C."/>
            <person name="Obornik M."/>
            <person name="Parker M.S."/>
            <person name="Petit J.L."/>
            <person name="Porcel B.M."/>
            <person name="Poulsen N."/>
            <person name="Robison M."/>
            <person name="Rychlewski L."/>
            <person name="Rynearson T.A."/>
            <person name="Schmutz J."/>
            <person name="Shapiro H."/>
            <person name="Siaut M."/>
            <person name="Stanley M."/>
            <person name="Sussman M.R."/>
            <person name="Taylor A.R."/>
            <person name="Vardi A."/>
            <person name="von Dassow P."/>
            <person name="Vyverman W."/>
            <person name="Willis A."/>
            <person name="Wyrwicz L.S."/>
            <person name="Rokhsar D.S."/>
            <person name="Weissenbach J."/>
            <person name="Armbrust E.V."/>
            <person name="Green B.R."/>
            <person name="Van de Peer Y."/>
            <person name="Grigoriev I.V."/>
        </authorList>
    </citation>
    <scope>NUCLEOTIDE SEQUENCE [LARGE SCALE GENOMIC DNA]</scope>
    <source>
        <strain evidence="5 6">CCAP 1055/1</strain>
    </source>
</reference>
<evidence type="ECO:0000256" key="3">
    <source>
        <dbReference type="SAM" id="Phobius"/>
    </source>
</evidence>
<gene>
    <name evidence="5" type="ORF">PHATRDRAFT_45778</name>
</gene>
<dbReference type="KEGG" id="pti:PHATRDRAFT_45778"/>
<name>B7FYM6_PHATC</name>
<dbReference type="AlphaFoldDB" id="B7FYM6"/>
<evidence type="ECO:0000313" key="6">
    <source>
        <dbReference type="Proteomes" id="UP000000759"/>
    </source>
</evidence>
<dbReference type="PRINTS" id="PR00111">
    <property type="entry name" value="ABHYDROLASE"/>
</dbReference>
<dbReference type="PaxDb" id="2850-Phatr45778"/>
<dbReference type="STRING" id="556484.B7FYM6"/>
<dbReference type="InterPro" id="IPR050266">
    <property type="entry name" value="AB_hydrolase_sf"/>
</dbReference>
<dbReference type="GeneID" id="7200796"/>
<dbReference type="Pfam" id="PF00561">
    <property type="entry name" value="Abhydrolase_1"/>
    <property type="match status" value="1"/>
</dbReference>
<feature type="domain" description="AB hydrolase-1" evidence="4">
    <location>
        <begin position="84"/>
        <end position="218"/>
    </location>
</feature>
<dbReference type="HOGENOM" id="CLU_020336_8_2_1"/>
<dbReference type="OrthoDB" id="6431331at2759"/>